<proteinExistence type="predicted"/>
<evidence type="ECO:0000313" key="3">
    <source>
        <dbReference type="EMBL" id="CEK85032.1"/>
    </source>
</evidence>
<evidence type="ECO:0000256" key="1">
    <source>
        <dbReference type="SAM" id="Coils"/>
    </source>
</evidence>
<sequence>QMENKFNEIFMQHSKVETNMLNNVHTSDHAVLQDTPDVGPTATHDVSLPMSRINPALRDLTNVTQPVENLETNKPETVLKQLMNRIKKQRDSSVISHKDPSGVSFKDKPTSLDNNQAVMFAGGRAGWEMSQEDLVLAGSNPKDRSRVHGLFDTDKNGQPDMALTKLTDSEKMIEDLKRRIELIECQKQDLAQQFMTQSSSHRRFLADLENDGSHKDDEDNCTLEEVDIQTFDELQLKTDIRNDKHVKVWPDGVADSKGDQVLPSSAWTGFRETHPEIRREVDLEVQRDKHLYRGIGISDRIRFDGGDFEHASGQQQVIDNSQHLYQPFTSLDRLNSLGYGTLSPGLSKYVGQGHMMHLRHGQGDCKKVEPSMGLQNKDADLMKKVKEY</sequence>
<gene>
    <name evidence="3" type="primary">ORF145875</name>
</gene>
<protein>
    <submittedName>
        <fullName evidence="3">Uncharacterized protein</fullName>
    </submittedName>
</protein>
<keyword evidence="1" id="KW-0175">Coiled coil</keyword>
<reference evidence="3" key="1">
    <citation type="submission" date="2014-12" db="EMBL/GenBank/DDBJ databases">
        <title>Insight into the proteome of Arion vulgaris.</title>
        <authorList>
            <person name="Aradska J."/>
            <person name="Bulat T."/>
            <person name="Smidak R."/>
            <person name="Sarate P."/>
            <person name="Gangsoo J."/>
            <person name="Sialana F."/>
            <person name="Bilban M."/>
            <person name="Lubec G."/>
        </authorList>
    </citation>
    <scope>NUCLEOTIDE SEQUENCE</scope>
    <source>
        <tissue evidence="3">Skin</tissue>
    </source>
</reference>
<feature type="non-terminal residue" evidence="3">
    <location>
        <position position="1"/>
    </location>
</feature>
<feature type="region of interest" description="Disordered" evidence="2">
    <location>
        <begin position="89"/>
        <end position="110"/>
    </location>
</feature>
<dbReference type="EMBL" id="HACG01038167">
    <property type="protein sequence ID" value="CEK85032.1"/>
    <property type="molecule type" value="Transcribed_RNA"/>
</dbReference>
<accession>A0A0B7AWM2</accession>
<feature type="coiled-coil region" evidence="1">
    <location>
        <begin position="166"/>
        <end position="193"/>
    </location>
</feature>
<name>A0A0B7AWM2_9EUPU</name>
<evidence type="ECO:0000256" key="2">
    <source>
        <dbReference type="SAM" id="MobiDB-lite"/>
    </source>
</evidence>
<feature type="non-terminal residue" evidence="3">
    <location>
        <position position="388"/>
    </location>
</feature>
<organism evidence="3">
    <name type="scientific">Arion vulgaris</name>
    <dbReference type="NCBI Taxonomy" id="1028688"/>
    <lineage>
        <taxon>Eukaryota</taxon>
        <taxon>Metazoa</taxon>
        <taxon>Spiralia</taxon>
        <taxon>Lophotrochozoa</taxon>
        <taxon>Mollusca</taxon>
        <taxon>Gastropoda</taxon>
        <taxon>Heterobranchia</taxon>
        <taxon>Euthyneura</taxon>
        <taxon>Panpulmonata</taxon>
        <taxon>Eupulmonata</taxon>
        <taxon>Stylommatophora</taxon>
        <taxon>Helicina</taxon>
        <taxon>Arionoidea</taxon>
        <taxon>Arionidae</taxon>
        <taxon>Arion</taxon>
    </lineage>
</organism>
<dbReference type="AlphaFoldDB" id="A0A0B7AWM2"/>
<feature type="compositionally biased region" description="Basic and acidic residues" evidence="2">
    <location>
        <begin position="96"/>
        <end position="110"/>
    </location>
</feature>